<proteinExistence type="predicted"/>
<dbReference type="AlphaFoldDB" id="A0A931FCK2"/>
<evidence type="ECO:0000313" key="1">
    <source>
        <dbReference type="EMBL" id="MBF9067265.1"/>
    </source>
</evidence>
<comment type="caution">
    <text evidence="1">The sequence shown here is derived from an EMBL/GenBank/DDBJ whole genome shotgun (WGS) entry which is preliminary data.</text>
</comment>
<keyword evidence="2" id="KW-1185">Reference proteome</keyword>
<organism evidence="1 2">
    <name type="scientific">Streptacidiphilus fuscans</name>
    <dbReference type="NCBI Taxonomy" id="2789292"/>
    <lineage>
        <taxon>Bacteria</taxon>
        <taxon>Bacillati</taxon>
        <taxon>Actinomycetota</taxon>
        <taxon>Actinomycetes</taxon>
        <taxon>Kitasatosporales</taxon>
        <taxon>Streptomycetaceae</taxon>
        <taxon>Streptacidiphilus</taxon>
    </lineage>
</organism>
<reference evidence="1" key="1">
    <citation type="submission" date="2020-11" db="EMBL/GenBank/DDBJ databases">
        <title>Isolation and identification of active actinomycetes.</title>
        <authorList>
            <person name="Yu B."/>
        </authorList>
    </citation>
    <scope>NUCLEOTIDE SEQUENCE</scope>
    <source>
        <strain evidence="1">NEAU-YB345</strain>
    </source>
</reference>
<name>A0A931FCK2_9ACTN</name>
<dbReference type="Proteomes" id="UP000657385">
    <property type="component" value="Unassembled WGS sequence"/>
</dbReference>
<dbReference type="EMBL" id="JADPRT010000002">
    <property type="protein sequence ID" value="MBF9067265.1"/>
    <property type="molecule type" value="Genomic_DNA"/>
</dbReference>
<sequence length="158" mass="16710">MGYELQAVIGGREALRQAVEGLCAARVVELEQGLAMVPMTEALFDEMADATQDSSGLGFWFLPGGFAHVLAHWSRAGAVAYVEAEYFGGVGRQCAAVWSDGTLSLGPLTLDEDQHIPAQGTPVSVALRSLGALRTTGADEFAAVGLQRHRETESWGSS</sequence>
<evidence type="ECO:0000313" key="2">
    <source>
        <dbReference type="Proteomes" id="UP000657385"/>
    </source>
</evidence>
<gene>
    <name evidence="1" type="ORF">I2501_04310</name>
</gene>
<accession>A0A931FCK2</accession>
<dbReference type="RefSeq" id="WP_196192473.1">
    <property type="nucleotide sequence ID" value="NZ_JADPRT010000002.1"/>
</dbReference>
<protein>
    <submittedName>
        <fullName evidence="1">Uncharacterized protein</fullName>
    </submittedName>
</protein>